<accession>A0A026X0I1</accession>
<gene>
    <name evidence="1" type="ORF">X777_07844</name>
</gene>
<dbReference type="AlphaFoldDB" id="A0A026X0I1"/>
<keyword evidence="2" id="KW-1185">Reference proteome</keyword>
<name>A0A026X0I1_OOCBI</name>
<sequence length="75" mass="8807">MYTYTRHTDDSSILDPIPDLDRLSPCESPVSSRKSKAIFLSSLRVRISCRSRYQNDQWYREVGDVVHLLGERRPH</sequence>
<evidence type="ECO:0000313" key="1">
    <source>
        <dbReference type="EMBL" id="EZA61511.1"/>
    </source>
</evidence>
<dbReference type="EMBL" id="KK107054">
    <property type="protein sequence ID" value="EZA61511.1"/>
    <property type="molecule type" value="Genomic_DNA"/>
</dbReference>
<organism evidence="1 2">
    <name type="scientific">Ooceraea biroi</name>
    <name type="common">Clonal raider ant</name>
    <name type="synonym">Cerapachys biroi</name>
    <dbReference type="NCBI Taxonomy" id="2015173"/>
    <lineage>
        <taxon>Eukaryota</taxon>
        <taxon>Metazoa</taxon>
        <taxon>Ecdysozoa</taxon>
        <taxon>Arthropoda</taxon>
        <taxon>Hexapoda</taxon>
        <taxon>Insecta</taxon>
        <taxon>Pterygota</taxon>
        <taxon>Neoptera</taxon>
        <taxon>Endopterygota</taxon>
        <taxon>Hymenoptera</taxon>
        <taxon>Apocrita</taxon>
        <taxon>Aculeata</taxon>
        <taxon>Formicoidea</taxon>
        <taxon>Formicidae</taxon>
        <taxon>Dorylinae</taxon>
        <taxon>Ooceraea</taxon>
    </lineage>
</organism>
<evidence type="ECO:0000313" key="2">
    <source>
        <dbReference type="Proteomes" id="UP000053097"/>
    </source>
</evidence>
<reference evidence="1 2" key="1">
    <citation type="journal article" date="2014" name="Curr. Biol.">
        <title>The genome of the clonal raider ant Cerapachys biroi.</title>
        <authorList>
            <person name="Oxley P.R."/>
            <person name="Ji L."/>
            <person name="Fetter-Pruneda I."/>
            <person name="McKenzie S.K."/>
            <person name="Li C."/>
            <person name="Hu H."/>
            <person name="Zhang G."/>
            <person name="Kronauer D.J."/>
        </authorList>
    </citation>
    <scope>NUCLEOTIDE SEQUENCE [LARGE SCALE GENOMIC DNA]</scope>
</reference>
<protein>
    <submittedName>
        <fullName evidence="1">Uncharacterized protein</fullName>
    </submittedName>
</protein>
<proteinExistence type="predicted"/>
<dbReference type="Proteomes" id="UP000053097">
    <property type="component" value="Unassembled WGS sequence"/>
</dbReference>